<dbReference type="GO" id="GO:0051537">
    <property type="term" value="F:2 iron, 2 sulfur cluster binding"/>
    <property type="evidence" value="ECO:0007669"/>
    <property type="project" value="UniProtKB-KW"/>
</dbReference>
<organism evidence="19">
    <name type="scientific">Alexandrium monilatum</name>
    <dbReference type="NCBI Taxonomy" id="311494"/>
    <lineage>
        <taxon>Eukaryota</taxon>
        <taxon>Sar</taxon>
        <taxon>Alveolata</taxon>
        <taxon>Dinophyceae</taxon>
        <taxon>Gonyaulacales</taxon>
        <taxon>Pyrocystaceae</taxon>
        <taxon>Alexandrium</taxon>
    </lineage>
</organism>
<dbReference type="PROSITE" id="PS00886">
    <property type="entry name" value="ILVD_EDD_1"/>
    <property type="match status" value="1"/>
</dbReference>
<comment type="catalytic activity">
    <reaction evidence="11">
        <text>(2R)-2,3-dihydroxy-3-methylbutanoate = 3-methyl-2-oxobutanoate + H2O</text>
        <dbReference type="Rhea" id="RHEA:24809"/>
        <dbReference type="ChEBI" id="CHEBI:11851"/>
        <dbReference type="ChEBI" id="CHEBI:15377"/>
        <dbReference type="ChEBI" id="CHEBI:49072"/>
        <dbReference type="EC" id="4.2.1.9"/>
    </reaction>
    <physiologicalReaction direction="left-to-right" evidence="11">
        <dbReference type="Rhea" id="RHEA:24810"/>
    </physiologicalReaction>
</comment>
<dbReference type="UniPathway" id="UPA00049">
    <property type="reaction ID" value="UER00061"/>
</dbReference>
<dbReference type="InterPro" id="IPR037237">
    <property type="entry name" value="IlvD/EDD_N"/>
</dbReference>
<dbReference type="GO" id="GO:0004160">
    <property type="term" value="F:dihydroxy-acid dehydratase activity"/>
    <property type="evidence" value="ECO:0007669"/>
    <property type="project" value="UniProtKB-EC"/>
</dbReference>
<evidence type="ECO:0000256" key="13">
    <source>
        <dbReference type="ARBA" id="ARBA00029437"/>
    </source>
</evidence>
<evidence type="ECO:0000256" key="16">
    <source>
        <dbReference type="ARBA" id="ARBA00052865"/>
    </source>
</evidence>
<evidence type="ECO:0000256" key="4">
    <source>
        <dbReference type="ARBA" id="ARBA00022714"/>
    </source>
</evidence>
<evidence type="ECO:0000256" key="3">
    <source>
        <dbReference type="ARBA" id="ARBA00022605"/>
    </source>
</evidence>
<dbReference type="InterPro" id="IPR056740">
    <property type="entry name" value="ILV_EDD_C"/>
</dbReference>
<dbReference type="PANTHER" id="PTHR21000">
    <property type="entry name" value="DIHYDROXY-ACID DEHYDRATASE DAD"/>
    <property type="match status" value="1"/>
</dbReference>
<comment type="pathway">
    <text evidence="13">Amino-acid biosynthesis; L-isoleucine biosynthesis; L-isoleucine from 2-oxobutanoate: step 3/4.</text>
</comment>
<dbReference type="SUPFAM" id="SSF143975">
    <property type="entry name" value="IlvD/EDD N-terminal domain-like"/>
    <property type="match status" value="1"/>
</dbReference>
<dbReference type="NCBIfam" id="TIGR00110">
    <property type="entry name" value="ilvD"/>
    <property type="match status" value="1"/>
</dbReference>
<proteinExistence type="inferred from homology"/>
<evidence type="ECO:0000256" key="7">
    <source>
        <dbReference type="ARBA" id="ARBA00023004"/>
    </source>
</evidence>
<dbReference type="AlphaFoldDB" id="A0A7S4ULG7"/>
<evidence type="ECO:0000256" key="10">
    <source>
        <dbReference type="ARBA" id="ARBA00023304"/>
    </source>
</evidence>
<comment type="similarity">
    <text evidence="2">Belongs to the IlvD/Edd family.</text>
</comment>
<evidence type="ECO:0000256" key="8">
    <source>
        <dbReference type="ARBA" id="ARBA00023014"/>
    </source>
</evidence>
<feature type="domain" description="Dihydroxy-acid/6-phosphogluconate dehydratase C-terminal" evidence="18">
    <location>
        <begin position="317"/>
        <end position="506"/>
    </location>
</feature>
<dbReference type="GO" id="GO:0009097">
    <property type="term" value="P:isoleucine biosynthetic process"/>
    <property type="evidence" value="ECO:0007669"/>
    <property type="project" value="UniProtKB-UniPathway"/>
</dbReference>
<evidence type="ECO:0000256" key="2">
    <source>
        <dbReference type="ARBA" id="ARBA00006486"/>
    </source>
</evidence>
<dbReference type="EMBL" id="HBNR01023632">
    <property type="protein sequence ID" value="CAE4576193.1"/>
    <property type="molecule type" value="Transcribed_RNA"/>
</dbReference>
<dbReference type="GO" id="GO:0046872">
    <property type="term" value="F:metal ion binding"/>
    <property type="evidence" value="ECO:0007669"/>
    <property type="project" value="UniProtKB-KW"/>
</dbReference>
<dbReference type="PROSITE" id="PS00887">
    <property type="entry name" value="ILVD_EDD_2"/>
    <property type="match status" value="1"/>
</dbReference>
<keyword evidence="10" id="KW-0100">Branched-chain amino acid biosynthesis</keyword>
<evidence type="ECO:0000256" key="14">
    <source>
        <dbReference type="ARBA" id="ARBA00029490"/>
    </source>
</evidence>
<keyword evidence="8" id="KW-0411">Iron-sulfur</keyword>
<dbReference type="SUPFAM" id="SSF52016">
    <property type="entry name" value="LeuD/IlvD-like"/>
    <property type="match status" value="1"/>
</dbReference>
<gene>
    <name evidence="19" type="ORF">AMON00008_LOCUS15813</name>
</gene>
<sequence length="537" mass="56840">MHLLTLGQEVRQAINKHAELFGFQFNTVGVSDGISMATDGMRYSLPSREIIADSIEAVVIAQSYDALVTVPGCDKNMPGCAMAMVRLNRPSVMIYGGTTKPGRKSNGDTIDIISVFEAMGKRECGAIDEVELEDIVHHACPGAGACSGMYTASTMAAALEVLGLALPYSSTAPAGSEDKLQECRGIAPTVHALLKRNLRPLDILTKKSFENAIVVTNALGGSTNAVLHLLAIARTAGIELSLDDFDRLGNRTALLADVRPSGTYRMEDIHRIGGIPAVVKYLLALGWIHGDCLTVTGRTLQENVASAADLDFQAQRVFFPVERCLQKTGNIKILRGNVCSDGAVAKLTNKEGAASFSGPAKVFDGEEAMIRGLKAGRIQKGDFVVIRYEGPKGGPGMREMLRPTSALMGHGFRGEVALITDGRFSGGSHGFIIGHASPEAFVGGALALLKDGDRLTVDCQTRQVNVDVSEAELAKRRSAWSPPPRPAATGYLLKYAALVCQAHEGCVADVQQLVQQGAELEAPGGQVPAAPSGFTVA</sequence>
<feature type="domain" description="Dihydroxy-acid/6-phosphogluconate dehydratase N-terminal" evidence="17">
    <location>
        <begin position="1"/>
        <end position="303"/>
    </location>
</feature>
<dbReference type="UniPathway" id="UPA00047">
    <property type="reaction ID" value="UER00057"/>
</dbReference>
<dbReference type="FunFam" id="3.50.30.80:FF:000001">
    <property type="entry name" value="Dihydroxy-acid dehydratase"/>
    <property type="match status" value="1"/>
</dbReference>
<comment type="catalytic activity">
    <reaction evidence="16">
        <text>(2R,3R)-2,3-dihydroxy-3-methylpentanoate = (S)-3-methyl-2-oxopentanoate + H2O</text>
        <dbReference type="Rhea" id="RHEA:27694"/>
        <dbReference type="ChEBI" id="CHEBI:15377"/>
        <dbReference type="ChEBI" id="CHEBI:35146"/>
        <dbReference type="ChEBI" id="CHEBI:49258"/>
        <dbReference type="EC" id="4.2.1.9"/>
    </reaction>
    <physiologicalReaction direction="left-to-right" evidence="16">
        <dbReference type="Rhea" id="RHEA:27695"/>
    </physiologicalReaction>
</comment>
<dbReference type="NCBIfam" id="NF002068">
    <property type="entry name" value="PRK00911.1"/>
    <property type="match status" value="1"/>
</dbReference>
<evidence type="ECO:0000256" key="12">
    <source>
        <dbReference type="ARBA" id="ARBA00029436"/>
    </source>
</evidence>
<evidence type="ECO:0000256" key="6">
    <source>
        <dbReference type="ARBA" id="ARBA00022842"/>
    </source>
</evidence>
<evidence type="ECO:0000256" key="15">
    <source>
        <dbReference type="ARBA" id="ARBA00034078"/>
    </source>
</evidence>
<evidence type="ECO:0000256" key="9">
    <source>
        <dbReference type="ARBA" id="ARBA00023239"/>
    </source>
</evidence>
<dbReference type="InterPro" id="IPR042096">
    <property type="entry name" value="Dihydro-acid_dehy_C"/>
</dbReference>
<dbReference type="InterPro" id="IPR020558">
    <property type="entry name" value="DiOHA_6PGluconate_deHydtase_CS"/>
</dbReference>
<evidence type="ECO:0000256" key="1">
    <source>
        <dbReference type="ARBA" id="ARBA00001946"/>
    </source>
</evidence>
<dbReference type="PANTHER" id="PTHR21000:SF5">
    <property type="entry name" value="DIHYDROXY-ACID DEHYDRATASE, MITOCHONDRIAL"/>
    <property type="match status" value="1"/>
</dbReference>
<dbReference type="InterPro" id="IPR004404">
    <property type="entry name" value="DihydroxyA_deHydtase"/>
</dbReference>
<keyword evidence="3" id="KW-0028">Amino-acid biosynthesis</keyword>
<reference evidence="19" key="1">
    <citation type="submission" date="2021-01" db="EMBL/GenBank/DDBJ databases">
        <authorList>
            <person name="Corre E."/>
            <person name="Pelletier E."/>
            <person name="Niang G."/>
            <person name="Scheremetjew M."/>
            <person name="Finn R."/>
            <person name="Kale V."/>
            <person name="Holt S."/>
            <person name="Cochrane G."/>
            <person name="Meng A."/>
            <person name="Brown T."/>
            <person name="Cohen L."/>
        </authorList>
    </citation>
    <scope>NUCLEOTIDE SEQUENCE</scope>
    <source>
        <strain evidence="19">CCMP3105</strain>
    </source>
</reference>
<evidence type="ECO:0000256" key="5">
    <source>
        <dbReference type="ARBA" id="ARBA00022723"/>
    </source>
</evidence>
<comment type="cofactor">
    <cofactor evidence="15">
        <name>[2Fe-2S] cluster</name>
        <dbReference type="ChEBI" id="CHEBI:190135"/>
    </cofactor>
</comment>
<keyword evidence="5" id="KW-0479">Metal-binding</keyword>
<evidence type="ECO:0000313" key="19">
    <source>
        <dbReference type="EMBL" id="CAE4576193.1"/>
    </source>
</evidence>
<dbReference type="InterPro" id="IPR000581">
    <property type="entry name" value="ILV_EDD_N"/>
</dbReference>
<comment type="cofactor">
    <cofactor evidence="1">
        <name>Mg(2+)</name>
        <dbReference type="ChEBI" id="CHEBI:18420"/>
    </cofactor>
</comment>
<dbReference type="Pfam" id="PF00920">
    <property type="entry name" value="ILVD_EDD_N"/>
    <property type="match status" value="1"/>
</dbReference>
<name>A0A7S4ULG7_9DINO</name>
<accession>A0A7S4ULG7</accession>
<dbReference type="EC" id="4.2.1.9" evidence="14"/>
<dbReference type="GO" id="GO:0009099">
    <property type="term" value="P:L-valine biosynthetic process"/>
    <property type="evidence" value="ECO:0007669"/>
    <property type="project" value="UniProtKB-UniPathway"/>
</dbReference>
<dbReference type="Gene3D" id="3.50.30.80">
    <property type="entry name" value="IlvD/EDD C-terminal domain-like"/>
    <property type="match status" value="1"/>
</dbReference>
<keyword evidence="7" id="KW-0408">Iron</keyword>
<dbReference type="Pfam" id="PF24877">
    <property type="entry name" value="ILV_EDD_C"/>
    <property type="match status" value="1"/>
</dbReference>
<protein>
    <recommendedName>
        <fullName evidence="14">dihydroxy-acid dehydratase</fullName>
        <ecNumber evidence="14">4.2.1.9</ecNumber>
    </recommendedName>
</protein>
<evidence type="ECO:0000256" key="11">
    <source>
        <dbReference type="ARBA" id="ARBA00029304"/>
    </source>
</evidence>
<comment type="pathway">
    <text evidence="12">Amino-acid biosynthesis; L-valine biosynthesis; L-valine from pyruvate: step 3/4.</text>
</comment>
<keyword evidence="9" id="KW-0456">Lyase</keyword>
<keyword evidence="6" id="KW-0460">Magnesium</keyword>
<evidence type="ECO:0000259" key="17">
    <source>
        <dbReference type="Pfam" id="PF00920"/>
    </source>
</evidence>
<evidence type="ECO:0000259" key="18">
    <source>
        <dbReference type="Pfam" id="PF24877"/>
    </source>
</evidence>
<keyword evidence="4" id="KW-0001">2Fe-2S</keyword>
<dbReference type="InterPro" id="IPR050165">
    <property type="entry name" value="DHAD_IlvD/Edd"/>
</dbReference>